<keyword evidence="4" id="KW-1185">Reference proteome</keyword>
<proteinExistence type="predicted"/>
<reference evidence="3 4" key="1">
    <citation type="submission" date="2019-07" db="EMBL/GenBank/DDBJ databases">
        <title>Whole genome shotgun sequence of Cellulomonas persica NBRC 101101.</title>
        <authorList>
            <person name="Hosoyama A."/>
            <person name="Uohara A."/>
            <person name="Ohji S."/>
            <person name="Ichikawa N."/>
        </authorList>
    </citation>
    <scope>NUCLEOTIDE SEQUENCE [LARGE SCALE GENOMIC DNA]</scope>
    <source>
        <strain evidence="3 4">NBRC 101101</strain>
    </source>
</reference>
<dbReference type="Proteomes" id="UP000321386">
    <property type="component" value="Unassembled WGS sequence"/>
</dbReference>
<dbReference type="PANTHER" id="PTHR43346:SF1">
    <property type="entry name" value="QUERCETIN 2,3-DIOXYGENASE-RELATED"/>
    <property type="match status" value="1"/>
</dbReference>
<dbReference type="Gene3D" id="2.60.120.10">
    <property type="entry name" value="Jelly Rolls"/>
    <property type="match status" value="1"/>
</dbReference>
<gene>
    <name evidence="3" type="ORF">CPE01_31200</name>
</gene>
<accession>A0A510UXH4</accession>
<organism evidence="3 4">
    <name type="scientific">Cellulomonas persica</name>
    <dbReference type="NCBI Taxonomy" id="76861"/>
    <lineage>
        <taxon>Bacteria</taxon>
        <taxon>Bacillati</taxon>
        <taxon>Actinomycetota</taxon>
        <taxon>Actinomycetes</taxon>
        <taxon>Micrococcales</taxon>
        <taxon>Cellulomonadaceae</taxon>
        <taxon>Cellulomonas</taxon>
    </lineage>
</organism>
<dbReference type="PANTHER" id="PTHR43346">
    <property type="entry name" value="LIGAND BINDING DOMAIN PROTEIN, PUTATIVE (AFU_ORTHOLOGUE AFUA_6G14370)-RELATED"/>
    <property type="match status" value="1"/>
</dbReference>
<name>A0A510UXH4_9CELL</name>
<evidence type="ECO:0000313" key="3">
    <source>
        <dbReference type="EMBL" id="GEK19387.1"/>
    </source>
</evidence>
<dbReference type="Pfam" id="PF07883">
    <property type="entry name" value="Cupin_2"/>
    <property type="match status" value="1"/>
</dbReference>
<dbReference type="EMBL" id="BJUA01000026">
    <property type="protein sequence ID" value="GEK19387.1"/>
    <property type="molecule type" value="Genomic_DNA"/>
</dbReference>
<dbReference type="InterPro" id="IPR027417">
    <property type="entry name" value="P-loop_NTPase"/>
</dbReference>
<feature type="domain" description="Cupin type-2" evidence="2">
    <location>
        <begin position="226"/>
        <end position="295"/>
    </location>
</feature>
<dbReference type="SUPFAM" id="SSF51182">
    <property type="entry name" value="RmlC-like cupins"/>
    <property type="match status" value="1"/>
</dbReference>
<dbReference type="Gene3D" id="3.40.50.300">
    <property type="entry name" value="P-loop containing nucleotide triphosphate hydrolases"/>
    <property type="match status" value="1"/>
</dbReference>
<evidence type="ECO:0000259" key="2">
    <source>
        <dbReference type="Pfam" id="PF07883"/>
    </source>
</evidence>
<feature type="region of interest" description="Disordered" evidence="1">
    <location>
        <begin position="302"/>
        <end position="326"/>
    </location>
</feature>
<comment type="caution">
    <text evidence="3">The sequence shown here is derived from an EMBL/GenBank/DDBJ whole genome shotgun (WGS) entry which is preliminary data.</text>
</comment>
<dbReference type="InterPro" id="IPR052538">
    <property type="entry name" value="Flavonoid_dioxygenase-like"/>
</dbReference>
<dbReference type="SUPFAM" id="SSF52540">
    <property type="entry name" value="P-loop containing nucleoside triphosphate hydrolases"/>
    <property type="match status" value="1"/>
</dbReference>
<dbReference type="InterPro" id="IPR011051">
    <property type="entry name" value="RmlC_Cupin_sf"/>
</dbReference>
<protein>
    <recommendedName>
        <fullName evidence="2">Cupin type-2 domain-containing protein</fullName>
    </recommendedName>
</protein>
<evidence type="ECO:0000313" key="4">
    <source>
        <dbReference type="Proteomes" id="UP000321386"/>
    </source>
</evidence>
<dbReference type="InterPro" id="IPR014710">
    <property type="entry name" value="RmlC-like_jellyroll"/>
</dbReference>
<dbReference type="CDD" id="cd02223">
    <property type="entry name" value="cupin_Bh2720-like"/>
    <property type="match status" value="1"/>
</dbReference>
<dbReference type="Pfam" id="PF13671">
    <property type="entry name" value="AAA_33"/>
    <property type="match status" value="1"/>
</dbReference>
<sequence length="326" mass="35348">MDDPGYAPLTQDRPDRPRAVLVCGPAGAGKSTHALALEHDGYVRLSFDEEAWRLGHRAHPLPAPVVADVHALLRTRLVALVEEGHDVVVDTSFWSRASRDSYRALLAPLGVTPVVHHLATPRDEVLRRLAARAGTGPHDVVVPPDRAQAYLDGFEPPTSDEGPVVVVRPAPSLRRREASSGRIMAHGTVDEREVTPVEHWTIATVAQQSPDFRRVLWTGKHSQLVIMTIPVGGEIGEEVHEDIDQILTFVSGTGKAIVSGQERNVAQGDLVVVPAGRTHNFVNTGENPLILYTVYGPPEHAEGAVHRTKEEADAAEEAGKDEPPTE</sequence>
<evidence type="ECO:0000256" key="1">
    <source>
        <dbReference type="SAM" id="MobiDB-lite"/>
    </source>
</evidence>
<dbReference type="InterPro" id="IPR013096">
    <property type="entry name" value="Cupin_2"/>
</dbReference>
<dbReference type="AlphaFoldDB" id="A0A510UXH4"/>